<evidence type="ECO:0000313" key="5">
    <source>
        <dbReference type="WBParaSite" id="GPUH_0001019501-mRNA-1"/>
    </source>
</evidence>
<dbReference type="EMBL" id="UYRT01077873">
    <property type="protein sequence ID" value="VDN17098.1"/>
    <property type="molecule type" value="Genomic_DNA"/>
</dbReference>
<sequence>MEFLDMSGPSNSEQLGTDVARLHLHNKLQMEASKEADSRITSTAKQLEPKPTEIRKFQKTGDRELPSLWSQLERKIPEYFKDCEIFPSLLHGDLWSGNYSFTKDGPVLFDPASFYGHSEYEFGILTMFGGFSQQFHAAYHKLIPKAKGFEQRVLLYQLFHHLNHWSLPKHIEHVQLCRLQYFDRIDK</sequence>
<evidence type="ECO:0000256" key="2">
    <source>
        <dbReference type="ARBA" id="ARBA00048655"/>
    </source>
</evidence>
<dbReference type="AlphaFoldDB" id="A0A183DN91"/>
<dbReference type="Proteomes" id="UP000271098">
    <property type="component" value="Unassembled WGS sequence"/>
</dbReference>
<reference evidence="3 4" key="2">
    <citation type="submission" date="2018-11" db="EMBL/GenBank/DDBJ databases">
        <authorList>
            <consortium name="Pathogen Informatics"/>
        </authorList>
    </citation>
    <scope>NUCLEOTIDE SEQUENCE [LARGE SCALE GENOMIC DNA]</scope>
</reference>
<dbReference type="PANTHER" id="PTHR12149">
    <property type="entry name" value="FRUCTOSAMINE 3 KINASE-RELATED PROTEIN"/>
    <property type="match status" value="1"/>
</dbReference>
<comment type="catalytic activity">
    <reaction evidence="2">
        <text>N(6)-D-ribulosyl-L-lysyl-[protein] + ATP = N(6)-(3-O-phospho-D-ribulosyl)-L-lysyl-[protein] + ADP + H(+)</text>
        <dbReference type="Rhea" id="RHEA:48432"/>
        <dbReference type="Rhea" id="RHEA-COMP:12103"/>
        <dbReference type="Rhea" id="RHEA-COMP:12104"/>
        <dbReference type="ChEBI" id="CHEBI:15378"/>
        <dbReference type="ChEBI" id="CHEBI:30616"/>
        <dbReference type="ChEBI" id="CHEBI:90418"/>
        <dbReference type="ChEBI" id="CHEBI:90420"/>
        <dbReference type="ChEBI" id="CHEBI:456216"/>
        <dbReference type="EC" id="2.7.1.172"/>
    </reaction>
    <physiologicalReaction direction="left-to-right" evidence="2">
        <dbReference type="Rhea" id="RHEA:48433"/>
    </physiologicalReaction>
</comment>
<dbReference type="OrthoDB" id="5772781at2759"/>
<evidence type="ECO:0000313" key="3">
    <source>
        <dbReference type="EMBL" id="VDN17098.1"/>
    </source>
</evidence>
<gene>
    <name evidence="3" type="ORF">GPUH_LOCUS10182</name>
</gene>
<dbReference type="EC" id="2.7.1.172" evidence="1"/>
<accession>A0A183DN91</accession>
<dbReference type="InterPro" id="IPR016477">
    <property type="entry name" value="Fructo-/Ketosamine-3-kinase"/>
</dbReference>
<dbReference type="PANTHER" id="PTHR12149:SF8">
    <property type="entry name" value="PROTEIN-RIBULOSAMINE 3-KINASE"/>
    <property type="match status" value="1"/>
</dbReference>
<evidence type="ECO:0000313" key="4">
    <source>
        <dbReference type="Proteomes" id="UP000271098"/>
    </source>
</evidence>
<dbReference type="GO" id="GO:0102193">
    <property type="term" value="F:protein-ribulosamine 3-kinase activity"/>
    <property type="evidence" value="ECO:0007669"/>
    <property type="project" value="UniProtKB-EC"/>
</dbReference>
<dbReference type="SUPFAM" id="SSF56112">
    <property type="entry name" value="Protein kinase-like (PK-like)"/>
    <property type="match status" value="1"/>
</dbReference>
<name>A0A183DN91_9BILA</name>
<keyword evidence="4" id="KW-1185">Reference proteome</keyword>
<dbReference type="WBParaSite" id="GPUH_0001019501-mRNA-1">
    <property type="protein sequence ID" value="GPUH_0001019501-mRNA-1"/>
    <property type="gene ID" value="GPUH_0001019501"/>
</dbReference>
<dbReference type="InterPro" id="IPR011009">
    <property type="entry name" value="Kinase-like_dom_sf"/>
</dbReference>
<organism evidence="5">
    <name type="scientific">Gongylonema pulchrum</name>
    <dbReference type="NCBI Taxonomy" id="637853"/>
    <lineage>
        <taxon>Eukaryota</taxon>
        <taxon>Metazoa</taxon>
        <taxon>Ecdysozoa</taxon>
        <taxon>Nematoda</taxon>
        <taxon>Chromadorea</taxon>
        <taxon>Rhabditida</taxon>
        <taxon>Spirurina</taxon>
        <taxon>Spiruromorpha</taxon>
        <taxon>Spiruroidea</taxon>
        <taxon>Gongylonematidae</taxon>
        <taxon>Gongylonema</taxon>
    </lineage>
</organism>
<protein>
    <recommendedName>
        <fullName evidence="1">protein-ribulosamine 3-kinase</fullName>
        <ecNumber evidence="1">2.7.1.172</ecNumber>
    </recommendedName>
</protein>
<proteinExistence type="predicted"/>
<dbReference type="Pfam" id="PF03881">
    <property type="entry name" value="Fructosamin_kin"/>
    <property type="match status" value="1"/>
</dbReference>
<dbReference type="Gene3D" id="3.90.1200.10">
    <property type="match status" value="1"/>
</dbReference>
<reference evidence="5" key="1">
    <citation type="submission" date="2016-06" db="UniProtKB">
        <authorList>
            <consortium name="WormBaseParasite"/>
        </authorList>
    </citation>
    <scope>IDENTIFICATION</scope>
</reference>
<evidence type="ECO:0000256" key="1">
    <source>
        <dbReference type="ARBA" id="ARBA00011961"/>
    </source>
</evidence>